<reference evidence="3 4" key="2">
    <citation type="journal article" date="2022" name="Int. J. Syst. Evol. Microbiol.">
        <title>Strains of Bradyrhizobium barranii sp. nov. associated with legumes native to Canada are symbionts of soybeans and belong to different subspecies (subsp. barranii subsp. nov. and subsp. apii subsp. nov.) and symbiovars (sv. glycinearum and sv. septentrionale).</title>
        <authorList>
            <person name="Bromfield E.S.P."/>
            <person name="Cloutier S."/>
            <person name="Wasai-Hara S."/>
            <person name="Minamisawa K."/>
        </authorList>
    </citation>
    <scope>NUCLEOTIDE SEQUENCE [LARGE SCALE GENOMIC DNA]</scope>
    <source>
        <strain evidence="3 4">144S4</strain>
    </source>
</reference>
<feature type="region of interest" description="Disordered" evidence="1">
    <location>
        <begin position="110"/>
        <end position="137"/>
    </location>
</feature>
<dbReference type="KEGG" id="bban:J4G43_026980"/>
<evidence type="ECO:0000313" key="3">
    <source>
        <dbReference type="EMBL" id="UEM08438.1"/>
    </source>
</evidence>
<dbReference type="RefSeq" id="WP_208086824.1">
    <property type="nucleotide sequence ID" value="NZ_CP086136.1"/>
</dbReference>
<dbReference type="EMBL" id="CP086136">
    <property type="protein sequence ID" value="UEM08438.1"/>
    <property type="molecule type" value="Genomic_DNA"/>
</dbReference>
<accession>A0A939MCE7</accession>
<dbReference type="Proteomes" id="UP000664702">
    <property type="component" value="Chromosome"/>
</dbReference>
<name>A0A939MCE7_9BRAD</name>
<organism evidence="2">
    <name type="scientific">Bradyrhizobium barranii subsp. barranii</name>
    <dbReference type="NCBI Taxonomy" id="2823807"/>
    <lineage>
        <taxon>Bacteria</taxon>
        <taxon>Pseudomonadati</taxon>
        <taxon>Pseudomonadota</taxon>
        <taxon>Alphaproteobacteria</taxon>
        <taxon>Hyphomicrobiales</taxon>
        <taxon>Nitrobacteraceae</taxon>
        <taxon>Bradyrhizobium</taxon>
        <taxon>Bradyrhizobium barranii</taxon>
    </lineage>
</organism>
<proteinExistence type="predicted"/>
<reference evidence="2" key="1">
    <citation type="submission" date="2021-03" db="EMBL/GenBank/DDBJ databases">
        <title>Whole Genome Sequence of Bradyrhizobium sp. Strain 144S4.</title>
        <authorList>
            <person name="Bromfield E.S.P."/>
            <person name="Cloutier S."/>
        </authorList>
    </citation>
    <scope>NUCLEOTIDE SEQUENCE [LARGE SCALE GENOMIC DNA]</scope>
    <source>
        <strain evidence="2">144S4</strain>
    </source>
</reference>
<evidence type="ECO:0000313" key="4">
    <source>
        <dbReference type="Proteomes" id="UP000664702"/>
    </source>
</evidence>
<evidence type="ECO:0000256" key="1">
    <source>
        <dbReference type="SAM" id="MobiDB-lite"/>
    </source>
</evidence>
<protein>
    <submittedName>
        <fullName evidence="2">Uncharacterized protein</fullName>
    </submittedName>
</protein>
<dbReference type="EMBL" id="JAGEMI010000001">
    <property type="protein sequence ID" value="MBO1864799.1"/>
    <property type="molecule type" value="Genomic_DNA"/>
</dbReference>
<dbReference type="AlphaFoldDB" id="A0A939MCE7"/>
<evidence type="ECO:0000313" key="2">
    <source>
        <dbReference type="EMBL" id="MBO1864799.1"/>
    </source>
</evidence>
<gene>
    <name evidence="3" type="ORF">J4G43_026980</name>
    <name evidence="2" type="ORF">J4G43_28970</name>
</gene>
<sequence length="137" mass="14807">MTKVVVDNSAPEARQRQLEAQVQVAFAKAASKVLAFLVGKAEGNMIMAMQEFIAVHEAAEQESIDPKGIAIRVPKLGRTGNDENEHINMILRGSLNTVAAMLKMNAKIPTKNRGGQAVDQDRKARLQQGAGGNWKGD</sequence>